<feature type="region of interest" description="Disordered" evidence="1">
    <location>
        <begin position="115"/>
        <end position="153"/>
    </location>
</feature>
<reference evidence="3 4" key="1">
    <citation type="journal article" date="2018" name="Front. Microbiol.">
        <title>Genomic and genetic insights into a cosmopolitan fungus, Paecilomyces variotii (Eurotiales).</title>
        <authorList>
            <person name="Urquhart A.S."/>
            <person name="Mondo S.J."/>
            <person name="Makela M.R."/>
            <person name="Hane J.K."/>
            <person name="Wiebenga A."/>
            <person name="He G."/>
            <person name="Mihaltcheva S."/>
            <person name="Pangilinan J."/>
            <person name="Lipzen A."/>
            <person name="Barry K."/>
            <person name="de Vries R.P."/>
            <person name="Grigoriev I.V."/>
            <person name="Idnurm A."/>
        </authorList>
    </citation>
    <scope>NUCLEOTIDE SEQUENCE [LARGE SCALE GENOMIC DNA]</scope>
    <source>
        <strain evidence="3 4">CBS 101075</strain>
    </source>
</reference>
<accession>A0A443HZZ4</accession>
<comment type="caution">
    <text evidence="3">The sequence shown here is derived from an EMBL/GenBank/DDBJ whole genome shotgun (WGS) entry which is preliminary data.</text>
</comment>
<evidence type="ECO:0000313" key="4">
    <source>
        <dbReference type="Proteomes" id="UP000283841"/>
    </source>
</evidence>
<feature type="region of interest" description="Disordered" evidence="1">
    <location>
        <begin position="88"/>
        <end position="107"/>
    </location>
</feature>
<evidence type="ECO:0008006" key="5">
    <source>
        <dbReference type="Google" id="ProtNLM"/>
    </source>
</evidence>
<name>A0A443HZZ4_BYSSP</name>
<dbReference type="AlphaFoldDB" id="A0A443HZZ4"/>
<dbReference type="EMBL" id="RCNU01000002">
    <property type="protein sequence ID" value="RWQ97385.1"/>
    <property type="molecule type" value="Genomic_DNA"/>
</dbReference>
<feature type="signal peptide" evidence="2">
    <location>
        <begin position="1"/>
        <end position="21"/>
    </location>
</feature>
<dbReference type="Proteomes" id="UP000283841">
    <property type="component" value="Unassembled WGS sequence"/>
</dbReference>
<keyword evidence="4" id="KW-1185">Reference proteome</keyword>
<keyword evidence="2" id="KW-0732">Signal</keyword>
<proteinExistence type="predicted"/>
<feature type="chain" id="PRO_5018980717" description="GPI anchored cell wall protein" evidence="2">
    <location>
        <begin position="22"/>
        <end position="177"/>
    </location>
</feature>
<evidence type="ECO:0000313" key="3">
    <source>
        <dbReference type="EMBL" id="RWQ97385.1"/>
    </source>
</evidence>
<protein>
    <recommendedName>
        <fullName evidence="5">GPI anchored cell wall protein</fullName>
    </recommendedName>
</protein>
<evidence type="ECO:0000256" key="2">
    <source>
        <dbReference type="SAM" id="SignalP"/>
    </source>
</evidence>
<dbReference type="GeneID" id="39594616"/>
<dbReference type="RefSeq" id="XP_028487030.1">
    <property type="nucleotide sequence ID" value="XM_028625339.1"/>
</dbReference>
<evidence type="ECO:0000256" key="1">
    <source>
        <dbReference type="SAM" id="MobiDB-lite"/>
    </source>
</evidence>
<sequence>MFASKSTLFFSFLALCNFVAAETPGCLLSAVGNQSDPSDLASLCGPQSGKLQTLITKKCDDTAQVAMQAYSSICSSAGHKVVITSSKAESTTESKTASASGTGAASTGFVTKTSSATATGSSTSQSGSSSTSSSSTSSGTSSSGSSSPVASGAASASEVGSAASFAAAVFLGFAAML</sequence>
<organism evidence="3 4">
    <name type="scientific">Byssochlamys spectabilis</name>
    <name type="common">Paecilomyces variotii</name>
    <dbReference type="NCBI Taxonomy" id="264951"/>
    <lineage>
        <taxon>Eukaryota</taxon>
        <taxon>Fungi</taxon>
        <taxon>Dikarya</taxon>
        <taxon>Ascomycota</taxon>
        <taxon>Pezizomycotina</taxon>
        <taxon>Eurotiomycetes</taxon>
        <taxon>Eurotiomycetidae</taxon>
        <taxon>Eurotiales</taxon>
        <taxon>Thermoascaceae</taxon>
        <taxon>Paecilomyces</taxon>
    </lineage>
</organism>
<gene>
    <name evidence="3" type="ORF">C8Q69DRAFT_134111</name>
</gene>
<dbReference type="STRING" id="264951.A0A443HZZ4"/>
<dbReference type="VEuPathDB" id="FungiDB:C8Q69DRAFT_134111"/>